<evidence type="ECO:0000256" key="2">
    <source>
        <dbReference type="ARBA" id="ARBA00007379"/>
    </source>
</evidence>
<dbReference type="STRING" id="42256.RradSPS_1557"/>
<dbReference type="PANTHER" id="PTHR47755">
    <property type="entry name" value="CELL DIVISION PROTEIN FTSX"/>
    <property type="match status" value="1"/>
</dbReference>
<evidence type="ECO:0000256" key="8">
    <source>
        <dbReference type="ARBA" id="ARBA00023136"/>
    </source>
</evidence>
<name>A0A023X4A9_RUBRA</name>
<dbReference type="InterPro" id="IPR003838">
    <property type="entry name" value="ABC3_permease_C"/>
</dbReference>
<dbReference type="PIRSF" id="PIRSF003097">
    <property type="entry name" value="FtsX"/>
    <property type="match status" value="1"/>
</dbReference>
<evidence type="ECO:0000256" key="9">
    <source>
        <dbReference type="ARBA" id="ARBA00023306"/>
    </source>
</evidence>
<dbReference type="eggNOG" id="COG2177">
    <property type="taxonomic scope" value="Bacteria"/>
</dbReference>
<feature type="transmembrane region" description="Helical" evidence="11">
    <location>
        <begin position="170"/>
        <end position="191"/>
    </location>
</feature>
<keyword evidence="5 10" id="KW-0132">Cell division</keyword>
<evidence type="ECO:0000313" key="14">
    <source>
        <dbReference type="EMBL" id="AHY46840.1"/>
    </source>
</evidence>
<gene>
    <name evidence="14" type="ORF">RradSPS_1557</name>
    <name evidence="15" type="ORF">SIL72_09440</name>
</gene>
<evidence type="ECO:0000256" key="11">
    <source>
        <dbReference type="SAM" id="Phobius"/>
    </source>
</evidence>
<keyword evidence="6 11" id="KW-0812">Transmembrane</keyword>
<reference evidence="14 16" key="1">
    <citation type="submission" date="2014-03" db="EMBL/GenBank/DDBJ databases">
        <title>Complete genome sequence of the Radio-Resistant Rubrobacter radiotolerans RSPS-4.</title>
        <authorList>
            <person name="Egas C.C."/>
            <person name="Barroso C.C."/>
            <person name="Froufe H.J.C."/>
            <person name="Pacheco J.J."/>
            <person name="Albuquerque L.L."/>
            <person name="da Costa M.M.S."/>
        </authorList>
    </citation>
    <scope>NUCLEOTIDE SEQUENCE [LARGE SCALE GENOMIC DNA]</scope>
    <source>
        <strain evidence="14 16">RSPS-4</strain>
    </source>
</reference>
<organism evidence="14 16">
    <name type="scientific">Rubrobacter radiotolerans</name>
    <name type="common">Arthrobacter radiotolerans</name>
    <dbReference type="NCBI Taxonomy" id="42256"/>
    <lineage>
        <taxon>Bacteria</taxon>
        <taxon>Bacillati</taxon>
        <taxon>Actinomycetota</taxon>
        <taxon>Rubrobacteria</taxon>
        <taxon>Rubrobacterales</taxon>
        <taxon>Rubrobacteraceae</taxon>
        <taxon>Rubrobacter</taxon>
    </lineage>
</organism>
<sequence>MRFNLGFFIREALGNIRSNLLMSLTAVTTTFICILVLGVGLLVSSHVDGVIGSVRQDVNIEWYLPNDVSSERVSELEEEISGYPEVAEVAFVSEEQAMERFQETFRDNPEIYQDIGEGVLPPSLEIRLNDPAEADAVAGRLEAAGATPQDLNYPQQTIERLSDVTTYITWGLYGATALFLVSSVLLISNAIRLSIFSRRKEIEVMKLVGASDGFVRTPFVFEGLLQGLVGAGLAALLVVWLNRLFVGWSQSELPYIPITSGAFDAFTTLLVLIVIGVAIGIVGSFVSVTRFLRV</sequence>
<dbReference type="GO" id="GO:0051301">
    <property type="term" value="P:cell division"/>
    <property type="evidence" value="ECO:0007669"/>
    <property type="project" value="UniProtKB-KW"/>
</dbReference>
<evidence type="ECO:0000259" key="13">
    <source>
        <dbReference type="Pfam" id="PF18075"/>
    </source>
</evidence>
<dbReference type="OrthoDB" id="9812531at2"/>
<evidence type="ECO:0000256" key="6">
    <source>
        <dbReference type="ARBA" id="ARBA00022692"/>
    </source>
</evidence>
<dbReference type="EMBL" id="CP007514">
    <property type="protein sequence ID" value="AHY46840.1"/>
    <property type="molecule type" value="Genomic_DNA"/>
</dbReference>
<dbReference type="InterPro" id="IPR040690">
    <property type="entry name" value="FtsX_ECD"/>
</dbReference>
<evidence type="ECO:0000313" key="15">
    <source>
        <dbReference type="EMBL" id="MDX5894246.1"/>
    </source>
</evidence>
<evidence type="ECO:0000256" key="1">
    <source>
        <dbReference type="ARBA" id="ARBA00004651"/>
    </source>
</evidence>
<dbReference type="AlphaFoldDB" id="A0A023X4A9"/>
<reference evidence="15" key="2">
    <citation type="submission" date="2023-11" db="EMBL/GenBank/DDBJ databases">
        <title>MicrobeMod: A computational toolkit for identifying prokaryotic methylation and restriction-modification with nanopore sequencing.</title>
        <authorList>
            <person name="Crits-Christoph A."/>
            <person name="Kang S.C."/>
            <person name="Lee H."/>
            <person name="Ostrov N."/>
        </authorList>
    </citation>
    <scope>NUCLEOTIDE SEQUENCE</scope>
    <source>
        <strain evidence="15">ATCC 51242</strain>
    </source>
</reference>
<feature type="transmembrane region" description="Helical" evidence="11">
    <location>
        <begin position="20"/>
        <end position="43"/>
    </location>
</feature>
<accession>A0A023X4A9</accession>
<protein>
    <recommendedName>
        <fullName evidence="3 10">Cell division protein FtsX</fullName>
    </recommendedName>
</protein>
<evidence type="ECO:0000256" key="3">
    <source>
        <dbReference type="ARBA" id="ARBA00021907"/>
    </source>
</evidence>
<evidence type="ECO:0000256" key="7">
    <source>
        <dbReference type="ARBA" id="ARBA00022989"/>
    </source>
</evidence>
<keyword evidence="4 10" id="KW-1003">Cell membrane</keyword>
<dbReference type="InterPro" id="IPR004513">
    <property type="entry name" value="FtsX"/>
</dbReference>
<dbReference type="EMBL" id="JAWXXX010000001">
    <property type="protein sequence ID" value="MDX5894246.1"/>
    <property type="molecule type" value="Genomic_DNA"/>
</dbReference>
<evidence type="ECO:0000313" key="16">
    <source>
        <dbReference type="Proteomes" id="UP000025229"/>
    </source>
</evidence>
<dbReference type="PANTHER" id="PTHR47755:SF1">
    <property type="entry name" value="CELL DIVISION PROTEIN FTSX"/>
    <property type="match status" value="1"/>
</dbReference>
<comment type="similarity">
    <text evidence="2 10">Belongs to the ABC-4 integral membrane protein family. FtsX subfamily.</text>
</comment>
<feature type="transmembrane region" description="Helical" evidence="11">
    <location>
        <begin position="265"/>
        <end position="288"/>
    </location>
</feature>
<dbReference type="HOGENOM" id="CLU_073546_2_2_11"/>
<dbReference type="PATRIC" id="fig|42256.3.peg.1575"/>
<keyword evidence="7 11" id="KW-1133">Transmembrane helix</keyword>
<dbReference type="RefSeq" id="WP_038681801.1">
    <property type="nucleotide sequence ID" value="NZ_CP007514.1"/>
</dbReference>
<feature type="domain" description="FtsX extracellular" evidence="13">
    <location>
        <begin position="58"/>
        <end position="142"/>
    </location>
</feature>
<comment type="subcellular location">
    <subcellularLocation>
        <location evidence="1">Cell membrane</location>
        <topology evidence="1">Multi-pass membrane protein</topology>
    </subcellularLocation>
</comment>
<proteinExistence type="inferred from homology"/>
<feature type="domain" description="ABC3 transporter permease C-terminal" evidence="12">
    <location>
        <begin position="176"/>
        <end position="284"/>
    </location>
</feature>
<evidence type="ECO:0000259" key="12">
    <source>
        <dbReference type="Pfam" id="PF02687"/>
    </source>
</evidence>
<keyword evidence="9 10" id="KW-0131">Cell cycle</keyword>
<evidence type="ECO:0000256" key="10">
    <source>
        <dbReference type="PIRNR" id="PIRNR003097"/>
    </source>
</evidence>
<keyword evidence="8 10" id="KW-0472">Membrane</keyword>
<dbReference type="Pfam" id="PF02687">
    <property type="entry name" value="FtsX"/>
    <property type="match status" value="1"/>
</dbReference>
<dbReference type="Proteomes" id="UP001281130">
    <property type="component" value="Unassembled WGS sequence"/>
</dbReference>
<feature type="transmembrane region" description="Helical" evidence="11">
    <location>
        <begin position="224"/>
        <end position="245"/>
    </location>
</feature>
<dbReference type="Proteomes" id="UP000025229">
    <property type="component" value="Chromosome"/>
</dbReference>
<dbReference type="GO" id="GO:0005886">
    <property type="term" value="C:plasma membrane"/>
    <property type="evidence" value="ECO:0007669"/>
    <property type="project" value="UniProtKB-SubCell"/>
</dbReference>
<keyword evidence="16" id="KW-1185">Reference proteome</keyword>
<dbReference type="Gene3D" id="3.30.70.3040">
    <property type="match status" value="1"/>
</dbReference>
<evidence type="ECO:0000256" key="4">
    <source>
        <dbReference type="ARBA" id="ARBA00022475"/>
    </source>
</evidence>
<dbReference type="KEGG" id="rrd:RradSPS_1557"/>
<dbReference type="Pfam" id="PF18075">
    <property type="entry name" value="FtsX_ECD"/>
    <property type="match status" value="1"/>
</dbReference>
<evidence type="ECO:0000256" key="5">
    <source>
        <dbReference type="ARBA" id="ARBA00022618"/>
    </source>
</evidence>